<comment type="caution">
    <text evidence="3">The sequence shown here is derived from an EMBL/GenBank/DDBJ whole genome shotgun (WGS) entry which is preliminary data.</text>
</comment>
<dbReference type="Gene3D" id="2.60.40.1260">
    <property type="entry name" value="Lamin Tail domain"/>
    <property type="match status" value="1"/>
</dbReference>
<feature type="chain" id="PRO_5038526955" evidence="1">
    <location>
        <begin position="20"/>
        <end position="722"/>
    </location>
</feature>
<keyword evidence="1" id="KW-0732">Signal</keyword>
<dbReference type="Pfam" id="PF13287">
    <property type="entry name" value="Fn3_assoc"/>
    <property type="match status" value="1"/>
</dbReference>
<dbReference type="InterPro" id="IPR014867">
    <property type="entry name" value="Spore_coat_CotH_CotH2/3/7"/>
</dbReference>
<dbReference type="Pfam" id="PF00932">
    <property type="entry name" value="LTD"/>
    <property type="match status" value="1"/>
</dbReference>
<dbReference type="Proteomes" id="UP000886751">
    <property type="component" value="Unassembled WGS sequence"/>
</dbReference>
<sequence>MRIGPKTLLRLLPPALALAGLCAACLWETARIQARAQGYGGKAVVINEICAHNLSGLQDGDGVCKDWIELYNPGGEPVDLSGWSLSDDKDDPGHWVFPAGTVLQDYLVLFADGSDRQDAAGWHHTSFALRTRGETLYLYDAAGALVDKLKYPEQDFDITYGRAFGSGEDTGTFATATPGAANPADFLQQEREAPLGTAEFSLPAGFYGDTIELTLQADDPEALIFYTTDGSDPAENGTLYTGSLRIKSRAGEANEYVSLANRFADGPSEFIKNYAYRYAPDPVDKATTVTVRLYKDGCWSDEAAAATYWVGVQPHTLPVVSITADAADLFGPAGIYVPGATYYTMLQRGNVSYQANFFSGEDIDAWVQLPGQGGMTALQADVSVGGQASRRDRQMKNLSVDPKGGSADEVFSLKGPGNGSWDYFYVDGFWNNYLYDKGVGAQRYEPVVLYLQDEYWGIYCLRDRKNEEFLARRYGVEADSVTICATVHPDEAYSTAVLYKELEALPDGAEGWAWLNETFDIGSFIDFVIPQMYSSNWDGLRIISNIFIWKAEEGDSAYADGRWRFLLNDMDQTMVYEFMDPIDDLLGTEDTDGNLQKLLFQKLWGYEEFRTRFAEKFRAELATTYAPETILPAFAAWCERLKPEMERNFARQTVELTPLAPLADRLAGQTSVAHRMTMEQWEADYQTLCQFFEVRADYLLGFLADNLQQAGDTPENEREAQP</sequence>
<protein>
    <submittedName>
        <fullName evidence="3">CotH kinase family protein</fullName>
    </submittedName>
</protein>
<reference evidence="3" key="1">
    <citation type="journal article" date="2021" name="PeerJ">
        <title>Extensive microbial diversity within the chicken gut microbiome revealed by metagenomics and culture.</title>
        <authorList>
            <person name="Gilroy R."/>
            <person name="Ravi A."/>
            <person name="Getino M."/>
            <person name="Pursley I."/>
            <person name="Horton D.L."/>
            <person name="Alikhan N.F."/>
            <person name="Baker D."/>
            <person name="Gharbi K."/>
            <person name="Hall N."/>
            <person name="Watson M."/>
            <person name="Adriaenssens E.M."/>
            <person name="Foster-Nyarko E."/>
            <person name="Jarju S."/>
            <person name="Secka A."/>
            <person name="Antonio M."/>
            <person name="Oren A."/>
            <person name="Chaudhuri R.R."/>
            <person name="La Ragione R."/>
            <person name="Hildebrand F."/>
            <person name="Pallen M.J."/>
        </authorList>
    </citation>
    <scope>NUCLEOTIDE SEQUENCE</scope>
    <source>
        <strain evidence="3">ChiHecec2B26-7398</strain>
    </source>
</reference>
<dbReference type="AlphaFoldDB" id="A0A9D2BVN8"/>
<evidence type="ECO:0000313" key="4">
    <source>
        <dbReference type="Proteomes" id="UP000886751"/>
    </source>
</evidence>
<dbReference type="InterPro" id="IPR026876">
    <property type="entry name" value="Fn3_assoc_repeat"/>
</dbReference>
<dbReference type="EMBL" id="DXEI01000101">
    <property type="protein sequence ID" value="HIX95139.1"/>
    <property type="molecule type" value="Genomic_DNA"/>
</dbReference>
<feature type="domain" description="LTD" evidence="2">
    <location>
        <begin position="28"/>
        <end position="153"/>
    </location>
</feature>
<feature type="signal peptide" evidence="1">
    <location>
        <begin position="1"/>
        <end position="19"/>
    </location>
</feature>
<evidence type="ECO:0000256" key="1">
    <source>
        <dbReference type="SAM" id="SignalP"/>
    </source>
</evidence>
<dbReference type="InterPro" id="IPR036415">
    <property type="entry name" value="Lamin_tail_dom_sf"/>
</dbReference>
<proteinExistence type="predicted"/>
<gene>
    <name evidence="3" type="ORF">H9846_06750</name>
</gene>
<keyword evidence="3" id="KW-0808">Transferase</keyword>
<dbReference type="Pfam" id="PF08757">
    <property type="entry name" value="CotH"/>
    <property type="match status" value="1"/>
</dbReference>
<evidence type="ECO:0000313" key="3">
    <source>
        <dbReference type="EMBL" id="HIX95139.1"/>
    </source>
</evidence>
<dbReference type="InterPro" id="IPR001322">
    <property type="entry name" value="Lamin_tail_dom"/>
</dbReference>
<reference evidence="3" key="2">
    <citation type="submission" date="2021-04" db="EMBL/GenBank/DDBJ databases">
        <authorList>
            <person name="Gilroy R."/>
        </authorList>
    </citation>
    <scope>NUCLEOTIDE SEQUENCE</scope>
    <source>
        <strain evidence="3">ChiHecec2B26-7398</strain>
    </source>
</reference>
<accession>A0A9D2BVN8</accession>
<evidence type="ECO:0000259" key="2">
    <source>
        <dbReference type="PROSITE" id="PS51841"/>
    </source>
</evidence>
<name>A0A9D2BVN8_9FIRM</name>
<dbReference type="GO" id="GO:0016301">
    <property type="term" value="F:kinase activity"/>
    <property type="evidence" value="ECO:0007669"/>
    <property type="project" value="UniProtKB-KW"/>
</dbReference>
<dbReference type="PROSITE" id="PS51841">
    <property type="entry name" value="LTD"/>
    <property type="match status" value="1"/>
</dbReference>
<dbReference type="SUPFAM" id="SSF74853">
    <property type="entry name" value="Lamin A/C globular tail domain"/>
    <property type="match status" value="1"/>
</dbReference>
<organism evidence="3 4">
    <name type="scientific">Candidatus Gemmiger excrementipullorum</name>
    <dbReference type="NCBI Taxonomy" id="2838610"/>
    <lineage>
        <taxon>Bacteria</taxon>
        <taxon>Bacillati</taxon>
        <taxon>Bacillota</taxon>
        <taxon>Clostridia</taxon>
        <taxon>Eubacteriales</taxon>
        <taxon>Gemmiger</taxon>
    </lineage>
</organism>
<keyword evidence="3" id="KW-0418">Kinase</keyword>